<accession>A0A0W0G8Z7</accession>
<protein>
    <recommendedName>
        <fullName evidence="2">DUF6533 domain-containing protein</fullName>
    </recommendedName>
</protein>
<dbReference type="AlphaFoldDB" id="A0A0W0G8Z7"/>
<dbReference type="EMBL" id="LATX01000796">
    <property type="protein sequence ID" value="KTB45034.1"/>
    <property type="molecule type" value="Genomic_DNA"/>
</dbReference>
<sequence>MDLEQLTSEMMFSKLQNKLVVSYLDVASGFLLLYDVLLNFGLEFEHIWKSKWSFFKILYLIQRYLPGVDTVIALPYHDFGTNFTQEACQSAAQIGASIMLCGIILSEAVICFRVRAIWGNGKTVTVVLGILLLGCWIPAFVFLEEWLSSLRYLILPVENFRGCILLSANNLMYRSWVMMMVFDTVTLILTLIPGISAYRVGGRSKILITIYRDGAIYYMLIFLVSVVNVLVVLMLPSELSPVLASFERVLHSILTSRAVLHIRQVASEAVYLHEIPVREVGTGAS</sequence>
<feature type="transmembrane region" description="Helical" evidence="1">
    <location>
        <begin position="20"/>
        <end position="42"/>
    </location>
</feature>
<feature type="transmembrane region" description="Helical" evidence="1">
    <location>
        <begin position="215"/>
        <end position="235"/>
    </location>
</feature>
<organism evidence="3 4">
    <name type="scientific">Moniliophthora roreri</name>
    <name type="common">Frosty pod rot fungus</name>
    <name type="synonym">Monilia roreri</name>
    <dbReference type="NCBI Taxonomy" id="221103"/>
    <lineage>
        <taxon>Eukaryota</taxon>
        <taxon>Fungi</taxon>
        <taxon>Dikarya</taxon>
        <taxon>Basidiomycota</taxon>
        <taxon>Agaricomycotina</taxon>
        <taxon>Agaricomycetes</taxon>
        <taxon>Agaricomycetidae</taxon>
        <taxon>Agaricales</taxon>
        <taxon>Marasmiineae</taxon>
        <taxon>Marasmiaceae</taxon>
        <taxon>Moniliophthora</taxon>
    </lineage>
</organism>
<feature type="transmembrane region" description="Helical" evidence="1">
    <location>
        <begin position="176"/>
        <end position="195"/>
    </location>
</feature>
<keyword evidence="1" id="KW-1133">Transmembrane helix</keyword>
<comment type="caution">
    <text evidence="3">The sequence shown here is derived from an EMBL/GenBank/DDBJ whole genome shotgun (WGS) entry which is preliminary data.</text>
</comment>
<feature type="transmembrane region" description="Helical" evidence="1">
    <location>
        <begin position="94"/>
        <end position="112"/>
    </location>
</feature>
<name>A0A0W0G8Z7_MONRR</name>
<proteinExistence type="predicted"/>
<feature type="domain" description="DUF6533" evidence="2">
    <location>
        <begin position="23"/>
        <end position="66"/>
    </location>
</feature>
<reference evidence="3 4" key="1">
    <citation type="submission" date="2015-12" db="EMBL/GenBank/DDBJ databases">
        <title>Draft genome sequence of Moniliophthora roreri, the causal agent of frosty pod rot of cacao.</title>
        <authorList>
            <person name="Aime M.C."/>
            <person name="Diaz-Valderrama J.R."/>
            <person name="Kijpornyongpan T."/>
            <person name="Phillips-Mora W."/>
        </authorList>
    </citation>
    <scope>NUCLEOTIDE SEQUENCE [LARGE SCALE GENOMIC DNA]</scope>
    <source>
        <strain evidence="3 4">MCA 2952</strain>
    </source>
</reference>
<evidence type="ECO:0000313" key="3">
    <source>
        <dbReference type="EMBL" id="KTB45034.1"/>
    </source>
</evidence>
<evidence type="ECO:0000256" key="1">
    <source>
        <dbReference type="SAM" id="Phobius"/>
    </source>
</evidence>
<dbReference type="Proteomes" id="UP000054988">
    <property type="component" value="Unassembled WGS sequence"/>
</dbReference>
<keyword evidence="1" id="KW-0472">Membrane</keyword>
<feature type="transmembrane region" description="Helical" evidence="1">
    <location>
        <begin position="124"/>
        <end position="143"/>
    </location>
</feature>
<evidence type="ECO:0000313" key="4">
    <source>
        <dbReference type="Proteomes" id="UP000054988"/>
    </source>
</evidence>
<dbReference type="Pfam" id="PF20151">
    <property type="entry name" value="DUF6533"/>
    <property type="match status" value="1"/>
</dbReference>
<keyword evidence="1" id="KW-0812">Transmembrane</keyword>
<dbReference type="InterPro" id="IPR045340">
    <property type="entry name" value="DUF6533"/>
</dbReference>
<evidence type="ECO:0000259" key="2">
    <source>
        <dbReference type="Pfam" id="PF20151"/>
    </source>
</evidence>
<gene>
    <name evidence="3" type="ORF">WG66_2391</name>
</gene>